<organism evidence="1 2">
    <name type="scientific">Dreissena polymorpha</name>
    <name type="common">Zebra mussel</name>
    <name type="synonym">Mytilus polymorpha</name>
    <dbReference type="NCBI Taxonomy" id="45954"/>
    <lineage>
        <taxon>Eukaryota</taxon>
        <taxon>Metazoa</taxon>
        <taxon>Spiralia</taxon>
        <taxon>Lophotrochozoa</taxon>
        <taxon>Mollusca</taxon>
        <taxon>Bivalvia</taxon>
        <taxon>Autobranchia</taxon>
        <taxon>Heteroconchia</taxon>
        <taxon>Euheterodonta</taxon>
        <taxon>Imparidentia</taxon>
        <taxon>Neoheterodontei</taxon>
        <taxon>Myida</taxon>
        <taxon>Dreissenoidea</taxon>
        <taxon>Dreissenidae</taxon>
        <taxon>Dreissena</taxon>
    </lineage>
</organism>
<dbReference type="EMBL" id="JAIWYP010000001">
    <property type="protein sequence ID" value="KAH3884141.1"/>
    <property type="molecule type" value="Genomic_DNA"/>
</dbReference>
<evidence type="ECO:0000313" key="1">
    <source>
        <dbReference type="EMBL" id="KAH3884141.1"/>
    </source>
</evidence>
<sequence length="77" mass="8584">MSCSAVADLVDDTWSKTICKKLILESCFYFLFSQVEIGRDIQARVQVLDVTGHKLFASFFPLMGLTLHAASDIITVK</sequence>
<reference evidence="1" key="2">
    <citation type="submission" date="2020-11" db="EMBL/GenBank/DDBJ databases">
        <authorList>
            <person name="McCartney M.A."/>
            <person name="Auch B."/>
            <person name="Kono T."/>
            <person name="Mallez S."/>
            <person name="Becker A."/>
            <person name="Gohl D.M."/>
            <person name="Silverstein K.A.T."/>
            <person name="Koren S."/>
            <person name="Bechman K.B."/>
            <person name="Herman A."/>
            <person name="Abrahante J.E."/>
            <person name="Garbe J."/>
        </authorList>
    </citation>
    <scope>NUCLEOTIDE SEQUENCE</scope>
    <source>
        <strain evidence="1">Duluth1</strain>
        <tissue evidence="1">Whole animal</tissue>
    </source>
</reference>
<protein>
    <submittedName>
        <fullName evidence="1">Uncharacterized protein</fullName>
    </submittedName>
</protein>
<name>A0A9D4MY66_DREPO</name>
<gene>
    <name evidence="1" type="ORF">DPMN_008113</name>
</gene>
<comment type="caution">
    <text evidence="1">The sequence shown here is derived from an EMBL/GenBank/DDBJ whole genome shotgun (WGS) entry which is preliminary data.</text>
</comment>
<evidence type="ECO:0000313" key="2">
    <source>
        <dbReference type="Proteomes" id="UP000828390"/>
    </source>
</evidence>
<reference evidence="1" key="1">
    <citation type="journal article" date="2019" name="bioRxiv">
        <title>The Genome of the Zebra Mussel, Dreissena polymorpha: A Resource for Invasive Species Research.</title>
        <authorList>
            <person name="McCartney M.A."/>
            <person name="Auch B."/>
            <person name="Kono T."/>
            <person name="Mallez S."/>
            <person name="Zhang Y."/>
            <person name="Obille A."/>
            <person name="Becker A."/>
            <person name="Abrahante J.E."/>
            <person name="Garbe J."/>
            <person name="Badalamenti J.P."/>
            <person name="Herman A."/>
            <person name="Mangelson H."/>
            <person name="Liachko I."/>
            <person name="Sullivan S."/>
            <person name="Sone E.D."/>
            <person name="Koren S."/>
            <person name="Silverstein K.A.T."/>
            <person name="Beckman K.B."/>
            <person name="Gohl D.M."/>
        </authorList>
    </citation>
    <scope>NUCLEOTIDE SEQUENCE</scope>
    <source>
        <strain evidence="1">Duluth1</strain>
        <tissue evidence="1">Whole animal</tissue>
    </source>
</reference>
<keyword evidence="2" id="KW-1185">Reference proteome</keyword>
<dbReference type="Proteomes" id="UP000828390">
    <property type="component" value="Unassembled WGS sequence"/>
</dbReference>
<proteinExistence type="predicted"/>
<accession>A0A9D4MY66</accession>
<dbReference type="AlphaFoldDB" id="A0A9D4MY66"/>